<evidence type="ECO:0000256" key="8">
    <source>
        <dbReference type="ARBA" id="ARBA00022989"/>
    </source>
</evidence>
<dbReference type="Pfam" id="PF11145">
    <property type="entry name" value="DUF2921"/>
    <property type="match status" value="1"/>
</dbReference>
<dbReference type="KEGG" id="egt:105968395"/>
<feature type="transmembrane region" description="Helical" evidence="10">
    <location>
        <begin position="818"/>
        <end position="837"/>
    </location>
</feature>
<dbReference type="PANTHER" id="PTHR33389">
    <property type="entry name" value="FAMILY PROTEIN, PUTATIVE (DUF2921)-RELATED"/>
    <property type="match status" value="1"/>
</dbReference>
<keyword evidence="5" id="KW-0808">Transferase</keyword>
<evidence type="ECO:0000256" key="6">
    <source>
        <dbReference type="ARBA" id="ARBA00022692"/>
    </source>
</evidence>
<dbReference type="InterPro" id="IPR057425">
    <property type="entry name" value="DUF2921_N"/>
</dbReference>
<dbReference type="STRING" id="4155.A0A022RY80"/>
<keyword evidence="8 10" id="KW-1133">Transmembrane helix</keyword>
<dbReference type="eggNOG" id="ENOG502QS79">
    <property type="taxonomic scope" value="Eukaryota"/>
</dbReference>
<dbReference type="OrthoDB" id="607498at2759"/>
<protein>
    <recommendedName>
        <fullName evidence="4">RING-type E3 ubiquitin transferase</fullName>
        <ecNumber evidence="4">2.3.2.27</ecNumber>
    </recommendedName>
</protein>
<dbReference type="GO" id="GO:0012505">
    <property type="term" value="C:endomembrane system"/>
    <property type="evidence" value="ECO:0007669"/>
    <property type="project" value="UniProtKB-SubCell"/>
</dbReference>
<feature type="transmembrane region" description="Helical" evidence="10">
    <location>
        <begin position="645"/>
        <end position="670"/>
    </location>
</feature>
<feature type="transmembrane region" description="Helical" evidence="10">
    <location>
        <begin position="690"/>
        <end position="712"/>
    </location>
</feature>
<proteinExistence type="predicted"/>
<evidence type="ECO:0000313" key="13">
    <source>
        <dbReference type="EMBL" id="EYU44941.1"/>
    </source>
</evidence>
<comment type="subcellular location">
    <subcellularLocation>
        <location evidence="2">Endomembrane system</location>
        <topology evidence="2">Multi-pass membrane protein</topology>
    </subcellularLocation>
</comment>
<feature type="transmembrane region" description="Helical" evidence="10">
    <location>
        <begin position="733"/>
        <end position="749"/>
    </location>
</feature>
<feature type="transmembrane region" description="Helical" evidence="10">
    <location>
        <begin position="7"/>
        <end position="25"/>
    </location>
</feature>
<evidence type="ECO:0000313" key="14">
    <source>
        <dbReference type="Proteomes" id="UP000030748"/>
    </source>
</evidence>
<dbReference type="EMBL" id="KI630206">
    <property type="protein sequence ID" value="EYU44941.1"/>
    <property type="molecule type" value="Genomic_DNA"/>
</dbReference>
<reference evidence="13" key="1">
    <citation type="journal article" date="2013" name="Proc. Natl. Acad. Sci. U.S.A.">
        <title>Fine-scale variation in meiotic recombination in Mimulus inferred from population shotgun sequencing.</title>
        <authorList>
            <person name="Hellsten U."/>
            <person name="Wright K.M."/>
            <person name="Jenkins J."/>
            <person name="Shu S."/>
            <person name="Yuan Y."/>
            <person name="Wessler S.R."/>
            <person name="Schmutz J."/>
            <person name="Willis J.H."/>
            <person name="Rokhsar D.S."/>
        </authorList>
    </citation>
    <scope>NUCLEOTIDE SEQUENCE [LARGE SCALE GENOMIC DNA]</scope>
</reference>
<dbReference type="EC" id="2.3.2.27" evidence="4"/>
<keyword evidence="7" id="KW-0833">Ubl conjugation pathway</keyword>
<keyword evidence="6 10" id="KW-0812">Transmembrane</keyword>
<keyword evidence="14" id="KW-1185">Reference proteome</keyword>
<comment type="pathway">
    <text evidence="3">Protein modification; protein ubiquitination.</text>
</comment>
<evidence type="ECO:0000259" key="12">
    <source>
        <dbReference type="Pfam" id="PF25333"/>
    </source>
</evidence>
<dbReference type="Pfam" id="PF25333">
    <property type="entry name" value="DUF2921_N"/>
    <property type="match status" value="3"/>
</dbReference>
<evidence type="ECO:0000256" key="1">
    <source>
        <dbReference type="ARBA" id="ARBA00000900"/>
    </source>
</evidence>
<evidence type="ECO:0000256" key="4">
    <source>
        <dbReference type="ARBA" id="ARBA00012483"/>
    </source>
</evidence>
<keyword evidence="9 10" id="KW-0472">Membrane</keyword>
<evidence type="ECO:0000256" key="9">
    <source>
        <dbReference type="ARBA" id="ARBA00023136"/>
    </source>
</evidence>
<evidence type="ECO:0000256" key="5">
    <source>
        <dbReference type="ARBA" id="ARBA00022679"/>
    </source>
</evidence>
<dbReference type="PhylomeDB" id="A0A022RY80"/>
<gene>
    <name evidence="13" type="ORF">MIMGU_mgv1a019300mg</name>
</gene>
<dbReference type="AlphaFoldDB" id="A0A022RY80"/>
<feature type="domain" description="DUF2921" evidence="12">
    <location>
        <begin position="430"/>
        <end position="593"/>
    </location>
</feature>
<dbReference type="OMA" id="RSKYEYT"/>
<feature type="transmembrane region" description="Helical" evidence="10">
    <location>
        <begin position="615"/>
        <end position="633"/>
    </location>
</feature>
<dbReference type="GO" id="GO:0061630">
    <property type="term" value="F:ubiquitin protein ligase activity"/>
    <property type="evidence" value="ECO:0007669"/>
    <property type="project" value="UniProtKB-EC"/>
</dbReference>
<feature type="domain" description="SWEET-like" evidence="11">
    <location>
        <begin position="606"/>
        <end position="851"/>
    </location>
</feature>
<comment type="catalytic activity">
    <reaction evidence="1">
        <text>S-ubiquitinyl-[E2 ubiquitin-conjugating enzyme]-L-cysteine + [acceptor protein]-L-lysine = [E2 ubiquitin-conjugating enzyme]-L-cysteine + N(6)-ubiquitinyl-[acceptor protein]-L-lysine.</text>
        <dbReference type="EC" id="2.3.2.27"/>
    </reaction>
</comment>
<dbReference type="InterPro" id="IPR021319">
    <property type="entry name" value="DUF2921"/>
</dbReference>
<sequence>MITSLTYIIPSLCCYYFIFCLSVLANTRTSHLIPYNDHCTSVAPESISPLRSYNYSIPLLVTNYYTGGDKLLGRRPSEKPHYFITKSLKLQITRNDPHKFEALLSIRSPYGYYSYGGSFFNRTGTHRAGPITFVLSGFWLESSRELCMVGSSFWLSEEGQTVNLDAALNLKFADRKNPTILSSFVSGILKSMANSSANFDPLLIFGFPVLPLYGYSLVSRELDEGFDGEIDISRNKSLYLESSEFCSMVSGRYFVFEMIYAAECKNMNLTSRNCSPLGGDGLLLPSFVSLDMIQCSADQRKVRYTVRFRNITRGVFYEDFDPVWTLIAEGSWDETKCRIIIVACRISNAVDGCMIRLSLSYPATWTTRDDAKVVGHIWTNTTVNDPMYFRKINVRSSDENDMAVFPGLRYEYTEFDRVQKFCRVVENNTNIYPKGNSLDMKFDIYVGNSKRQLFASGDAMPISVGNEFYGIFPENILEEYPLNISYKIGVRPFRKIKFDKLFPSLYSSMNLRSRVEITAEGVYDARNGRLCMVGCRKLFSYNNKNPTTNVSTDCEIIVNFEFSPLDARRECLVRGIIRSTRAKIDPLYFEDMSVLSATFYRKLAKQSERRIEMEIVMALISSTFTCVFVGLQLAHVKRDPSLLPFVSLVMVVVLSLGHMIQLVLNFNASFRSSRQVRTLSSGLFLGANELTATMAVTMVSFLMEMRLLGLVWAAKRHSSDGNEKGLWFDERKACFFSVLMCICGVYFLGELRLSYAGLILGGFLVPQVLFNIFTGSTEKALAECFYVGMSAIRLAPHAYVSGTGYYYAKIRTGEFYSITWGVAIRCGIVVLAVIVYLQQRYGGCCIIPRRFRRL</sequence>
<name>A0A022RY80_ERYGU</name>
<dbReference type="PANTHER" id="PTHR33389:SF22">
    <property type="entry name" value="FAMILY PROTEIN, PUTATIVE (DUF2921)-RELATED"/>
    <property type="match status" value="1"/>
</dbReference>
<dbReference type="Proteomes" id="UP000030748">
    <property type="component" value="Unassembled WGS sequence"/>
</dbReference>
<organism evidence="13 14">
    <name type="scientific">Erythranthe guttata</name>
    <name type="common">Yellow monkey flower</name>
    <name type="synonym">Mimulus guttatus</name>
    <dbReference type="NCBI Taxonomy" id="4155"/>
    <lineage>
        <taxon>Eukaryota</taxon>
        <taxon>Viridiplantae</taxon>
        <taxon>Streptophyta</taxon>
        <taxon>Embryophyta</taxon>
        <taxon>Tracheophyta</taxon>
        <taxon>Spermatophyta</taxon>
        <taxon>Magnoliopsida</taxon>
        <taxon>eudicotyledons</taxon>
        <taxon>Gunneridae</taxon>
        <taxon>Pentapetalae</taxon>
        <taxon>asterids</taxon>
        <taxon>lamiids</taxon>
        <taxon>Lamiales</taxon>
        <taxon>Phrymaceae</taxon>
        <taxon>Erythranthe</taxon>
    </lineage>
</organism>
<evidence type="ECO:0000256" key="10">
    <source>
        <dbReference type="SAM" id="Phobius"/>
    </source>
</evidence>
<feature type="domain" description="DUF2921" evidence="12">
    <location>
        <begin position="63"/>
        <end position="202"/>
    </location>
</feature>
<feature type="domain" description="DUF2921" evidence="12">
    <location>
        <begin position="254"/>
        <end position="392"/>
    </location>
</feature>
<evidence type="ECO:0000256" key="7">
    <source>
        <dbReference type="ARBA" id="ARBA00022786"/>
    </source>
</evidence>
<accession>A0A022RY80</accession>
<evidence type="ECO:0000256" key="3">
    <source>
        <dbReference type="ARBA" id="ARBA00004906"/>
    </source>
</evidence>
<evidence type="ECO:0000256" key="2">
    <source>
        <dbReference type="ARBA" id="ARBA00004127"/>
    </source>
</evidence>
<evidence type="ECO:0000259" key="11">
    <source>
        <dbReference type="Pfam" id="PF11145"/>
    </source>
</evidence>